<comment type="subcellular location">
    <subcellularLocation>
        <location evidence="8">Cytoplasm</location>
    </subcellularLocation>
</comment>
<evidence type="ECO:0000256" key="3">
    <source>
        <dbReference type="ARBA" id="ARBA00022723"/>
    </source>
</evidence>
<dbReference type="InterPro" id="IPR029044">
    <property type="entry name" value="Nucleotide-diphossugar_trans"/>
</dbReference>
<evidence type="ECO:0000256" key="8">
    <source>
        <dbReference type="HAMAP-Rule" id="MF_00316"/>
    </source>
</evidence>
<dbReference type="SUPFAM" id="SSF53448">
    <property type="entry name" value="Nucleotide-diphospho-sugar transferases"/>
    <property type="match status" value="1"/>
</dbReference>
<keyword evidence="7 8" id="KW-0501">Molybdenum cofactor biosynthesis</keyword>
<evidence type="ECO:0000256" key="2">
    <source>
        <dbReference type="ARBA" id="ARBA00022679"/>
    </source>
</evidence>
<dbReference type="GO" id="GO:0046872">
    <property type="term" value="F:metal ion binding"/>
    <property type="evidence" value="ECO:0007669"/>
    <property type="project" value="UniProtKB-KW"/>
</dbReference>
<keyword evidence="12" id="KW-1185">Reference proteome</keyword>
<feature type="domain" description="MobA-like NTP transferase" evidence="10">
    <location>
        <begin position="46"/>
        <end position="186"/>
    </location>
</feature>
<dbReference type="HAMAP" id="MF_00316">
    <property type="entry name" value="MobA"/>
    <property type="match status" value="1"/>
</dbReference>
<keyword evidence="3 8" id="KW-0479">Metal-binding</keyword>
<feature type="compositionally biased region" description="Low complexity" evidence="9">
    <location>
        <begin position="20"/>
        <end position="30"/>
    </location>
</feature>
<evidence type="ECO:0000313" key="12">
    <source>
        <dbReference type="Proteomes" id="UP000197097"/>
    </source>
</evidence>
<dbReference type="EMBL" id="NISJ01000001">
    <property type="protein sequence ID" value="OWR01382.1"/>
    <property type="molecule type" value="Genomic_DNA"/>
</dbReference>
<feature type="binding site" evidence="8">
    <location>
        <begin position="49"/>
        <end position="51"/>
    </location>
    <ligand>
        <name>GTP</name>
        <dbReference type="ChEBI" id="CHEBI:37565"/>
    </ligand>
</feature>
<protein>
    <recommendedName>
        <fullName evidence="8">Molybdenum cofactor guanylyltransferase</fullName>
        <shortName evidence="8">MoCo guanylyltransferase</shortName>
        <ecNumber evidence="8">2.7.7.77</ecNumber>
    </recommendedName>
    <alternativeName>
        <fullName evidence="8">GTP:molybdopterin guanylyltransferase</fullName>
    </alternativeName>
    <alternativeName>
        <fullName evidence="8">Mo-MPT guanylyltransferase</fullName>
    </alternativeName>
    <alternativeName>
        <fullName evidence="8">Molybdopterin guanylyltransferase</fullName>
    </alternativeName>
    <alternativeName>
        <fullName evidence="8">Molybdopterin-guanine dinucleotide synthase</fullName>
        <shortName evidence="8">MGD synthase</shortName>
    </alternativeName>
</protein>
<comment type="function">
    <text evidence="8">Transfers a GMP moiety from GTP to Mo-molybdopterin (Mo-MPT) cofactor (Moco or molybdenum cofactor) to form Mo-molybdopterin guanine dinucleotide (Mo-MGD) cofactor.</text>
</comment>
<feature type="binding site" evidence="8">
    <location>
        <position position="101"/>
    </location>
    <ligand>
        <name>GTP</name>
        <dbReference type="ChEBI" id="CHEBI:37565"/>
    </ligand>
</feature>
<organism evidence="11 12">
    <name type="scientific">Sphingopyxis witflariensis</name>
    <dbReference type="NCBI Taxonomy" id="173675"/>
    <lineage>
        <taxon>Bacteria</taxon>
        <taxon>Pseudomonadati</taxon>
        <taxon>Pseudomonadota</taxon>
        <taxon>Alphaproteobacteria</taxon>
        <taxon>Sphingomonadales</taxon>
        <taxon>Sphingomonadaceae</taxon>
        <taxon>Sphingopyxis</taxon>
    </lineage>
</organism>
<keyword evidence="2 8" id="KW-0808">Transferase</keyword>
<dbReference type="Pfam" id="PF12804">
    <property type="entry name" value="NTP_transf_3"/>
    <property type="match status" value="1"/>
</dbReference>
<evidence type="ECO:0000259" key="10">
    <source>
        <dbReference type="Pfam" id="PF12804"/>
    </source>
</evidence>
<evidence type="ECO:0000256" key="5">
    <source>
        <dbReference type="ARBA" id="ARBA00022842"/>
    </source>
</evidence>
<dbReference type="AlphaFoldDB" id="A0A246K5W0"/>
<keyword evidence="1 8" id="KW-0963">Cytoplasm</keyword>
<evidence type="ECO:0000256" key="1">
    <source>
        <dbReference type="ARBA" id="ARBA00022490"/>
    </source>
</evidence>
<reference evidence="11 12" key="1">
    <citation type="journal article" date="2002" name="Int. J. Syst. Evol. Microbiol.">
        <title>Sphingopyxis witflariensis sp. nov., isolated from activated sludge.</title>
        <authorList>
            <person name="Kampfer P."/>
            <person name="Witzenberger R."/>
            <person name="Denner E.B."/>
            <person name="Busse H.J."/>
            <person name="Neef A."/>
        </authorList>
    </citation>
    <scope>NUCLEOTIDE SEQUENCE [LARGE SCALE GENOMIC DNA]</scope>
    <source>
        <strain evidence="11 12">DSM 14551</strain>
    </source>
</reference>
<dbReference type="InterPro" id="IPR013482">
    <property type="entry name" value="Molybde_CF_guanTrfase"/>
</dbReference>
<dbReference type="CDD" id="cd02503">
    <property type="entry name" value="MobA"/>
    <property type="match status" value="1"/>
</dbReference>
<comment type="catalytic activity">
    <reaction evidence="8">
        <text>Mo-molybdopterin + GTP + H(+) = Mo-molybdopterin guanine dinucleotide + diphosphate</text>
        <dbReference type="Rhea" id="RHEA:34243"/>
        <dbReference type="ChEBI" id="CHEBI:15378"/>
        <dbReference type="ChEBI" id="CHEBI:33019"/>
        <dbReference type="ChEBI" id="CHEBI:37565"/>
        <dbReference type="ChEBI" id="CHEBI:71302"/>
        <dbReference type="ChEBI" id="CHEBI:71310"/>
        <dbReference type="EC" id="2.7.7.77"/>
    </reaction>
</comment>
<dbReference type="Proteomes" id="UP000197097">
    <property type="component" value="Unassembled WGS sequence"/>
</dbReference>
<dbReference type="GO" id="GO:0005525">
    <property type="term" value="F:GTP binding"/>
    <property type="evidence" value="ECO:0007669"/>
    <property type="project" value="UniProtKB-UniRule"/>
</dbReference>
<comment type="domain">
    <text evidence="8">The N-terminal domain determines nucleotide recognition and specific binding, while the C-terminal domain determines the specific binding to the target protein.</text>
</comment>
<comment type="caution">
    <text evidence="11">The sequence shown here is derived from an EMBL/GenBank/DDBJ whole genome shotgun (WGS) entry which is preliminary data.</text>
</comment>
<evidence type="ECO:0000256" key="7">
    <source>
        <dbReference type="ARBA" id="ARBA00023150"/>
    </source>
</evidence>
<comment type="caution">
    <text evidence="8">Lacks conserved residue(s) required for the propagation of feature annotation.</text>
</comment>
<feature type="region of interest" description="Disordered" evidence="9">
    <location>
        <begin position="1"/>
        <end position="30"/>
    </location>
</feature>
<comment type="subunit">
    <text evidence="8">Monomer.</text>
</comment>
<keyword evidence="11" id="KW-0548">Nucleotidyltransferase</keyword>
<feature type="binding site" evidence="8">
    <location>
        <position position="61"/>
    </location>
    <ligand>
        <name>GTP</name>
        <dbReference type="ChEBI" id="CHEBI:37565"/>
    </ligand>
</feature>
<gene>
    <name evidence="8" type="primary">mobA</name>
    <name evidence="11" type="ORF">CDQ91_03025</name>
</gene>
<proteinExistence type="inferred from homology"/>
<sequence length="219" mass="22815">MPDAGHNFGADRAGDRSGTRGRAPAPRPGATRRISCCAAVIRRAAGVVLAGGQARRFGEDKAMALYRGRRLIDWSLAALEPYAELLLVSGHEHPKHLVVADLPEAGLGPLGGLAGALSIAANRGFSHLLSVPCDTPHIPPALLAELASSEEACYAESCPIIGCWPTDLAPALIAYLANGMPRAVRRWAAHVGATAIGGYPEIENINHSADLAALAQRNG</sequence>
<comment type="cofactor">
    <cofactor evidence="8">
        <name>Mg(2+)</name>
        <dbReference type="ChEBI" id="CHEBI:18420"/>
    </cofactor>
</comment>
<dbReference type="InterPro" id="IPR025877">
    <property type="entry name" value="MobA-like_NTP_Trfase"/>
</dbReference>
<feature type="binding site" evidence="8">
    <location>
        <position position="134"/>
    </location>
    <ligand>
        <name>GTP</name>
        <dbReference type="ChEBI" id="CHEBI:37565"/>
    </ligand>
</feature>
<keyword evidence="6 8" id="KW-0342">GTP-binding</keyword>
<accession>A0A246K5W0</accession>
<dbReference type="Gene3D" id="3.90.550.10">
    <property type="entry name" value="Spore Coat Polysaccharide Biosynthesis Protein SpsA, Chain A"/>
    <property type="match status" value="1"/>
</dbReference>
<keyword evidence="5 8" id="KW-0460">Magnesium</keyword>
<dbReference type="PANTHER" id="PTHR19136:SF81">
    <property type="entry name" value="MOLYBDENUM COFACTOR GUANYLYLTRANSFERASE"/>
    <property type="match status" value="1"/>
</dbReference>
<evidence type="ECO:0000256" key="6">
    <source>
        <dbReference type="ARBA" id="ARBA00023134"/>
    </source>
</evidence>
<dbReference type="PANTHER" id="PTHR19136">
    <property type="entry name" value="MOLYBDENUM COFACTOR GUANYLYLTRANSFERASE"/>
    <property type="match status" value="1"/>
</dbReference>
<keyword evidence="4 8" id="KW-0547">Nucleotide-binding</keyword>
<dbReference type="GO" id="GO:0005737">
    <property type="term" value="C:cytoplasm"/>
    <property type="evidence" value="ECO:0007669"/>
    <property type="project" value="UniProtKB-SubCell"/>
</dbReference>
<comment type="similarity">
    <text evidence="8">Belongs to the MobA family.</text>
</comment>
<evidence type="ECO:0000256" key="4">
    <source>
        <dbReference type="ARBA" id="ARBA00022741"/>
    </source>
</evidence>
<feature type="binding site" evidence="8">
    <location>
        <position position="134"/>
    </location>
    <ligand>
        <name>Mg(2+)</name>
        <dbReference type="ChEBI" id="CHEBI:18420"/>
    </ligand>
</feature>
<evidence type="ECO:0000313" key="11">
    <source>
        <dbReference type="EMBL" id="OWR01382.1"/>
    </source>
</evidence>
<dbReference type="EC" id="2.7.7.77" evidence="8"/>
<name>A0A246K5W0_9SPHN</name>
<evidence type="ECO:0000256" key="9">
    <source>
        <dbReference type="SAM" id="MobiDB-lite"/>
    </source>
</evidence>
<dbReference type="GO" id="GO:0061603">
    <property type="term" value="F:molybdenum cofactor guanylyltransferase activity"/>
    <property type="evidence" value="ECO:0007669"/>
    <property type="project" value="UniProtKB-EC"/>
</dbReference>
<dbReference type="GO" id="GO:0006777">
    <property type="term" value="P:Mo-molybdopterin cofactor biosynthetic process"/>
    <property type="evidence" value="ECO:0007669"/>
    <property type="project" value="UniProtKB-KW"/>
</dbReference>